<dbReference type="Proteomes" id="UP000247346">
    <property type="component" value="Unassembled WGS sequence"/>
</dbReference>
<dbReference type="EMBL" id="MDEK01000010">
    <property type="protein sequence ID" value="PPU82129.1"/>
    <property type="molecule type" value="Genomic_DNA"/>
</dbReference>
<gene>
    <name evidence="2" type="ORF">XsacCFBP4641_12490</name>
</gene>
<comment type="caution">
    <text evidence="2">The sequence shown here is derived from an EMBL/GenBank/DDBJ whole genome shotgun (WGS) entry which is preliminary data.</text>
</comment>
<name>A0A2P5Z3A1_9XANT</name>
<reference evidence="2 3" key="1">
    <citation type="submission" date="2016-08" db="EMBL/GenBank/DDBJ databases">
        <authorList>
            <person name="Seilhamer J.J."/>
        </authorList>
    </citation>
    <scope>NUCLEOTIDE SEQUENCE [LARGE SCALE GENOMIC DNA]</scope>
    <source>
        <strain evidence="2 3">CFBP4641</strain>
    </source>
</reference>
<proteinExistence type="predicted"/>
<dbReference type="AlphaFoldDB" id="A0A2P5Z3A1"/>
<keyword evidence="1" id="KW-0472">Membrane</keyword>
<dbReference type="RefSeq" id="WP_010343213.1">
    <property type="nucleotide sequence ID" value="NZ_CP132343.1"/>
</dbReference>
<keyword evidence="1" id="KW-1133">Transmembrane helix</keyword>
<protein>
    <submittedName>
        <fullName evidence="2">Uncharacterized protein</fullName>
    </submittedName>
</protein>
<feature type="transmembrane region" description="Helical" evidence="1">
    <location>
        <begin position="20"/>
        <end position="39"/>
    </location>
</feature>
<sequence>MDLTRDSVPAGYVLPDDDAVFAMYFGAFAVWFRNVVIALRLNRILKSRYGWKRSLAESPRWMKQKRG</sequence>
<dbReference type="GeneID" id="93879979"/>
<evidence type="ECO:0000313" key="3">
    <source>
        <dbReference type="Proteomes" id="UP000247346"/>
    </source>
</evidence>
<evidence type="ECO:0000313" key="2">
    <source>
        <dbReference type="EMBL" id="PPU82129.1"/>
    </source>
</evidence>
<keyword evidence="1" id="KW-0812">Transmembrane</keyword>
<organism evidence="2 3">
    <name type="scientific">Xanthomonas sacchari</name>
    <dbReference type="NCBI Taxonomy" id="56458"/>
    <lineage>
        <taxon>Bacteria</taxon>
        <taxon>Pseudomonadati</taxon>
        <taxon>Pseudomonadota</taxon>
        <taxon>Gammaproteobacteria</taxon>
        <taxon>Lysobacterales</taxon>
        <taxon>Lysobacteraceae</taxon>
        <taxon>Xanthomonas</taxon>
    </lineage>
</organism>
<evidence type="ECO:0000256" key="1">
    <source>
        <dbReference type="SAM" id="Phobius"/>
    </source>
</evidence>
<accession>A0A2P5Z3A1</accession>
<dbReference type="OrthoDB" id="1355850at2"/>